<dbReference type="EMBL" id="SIHI01000001">
    <property type="protein sequence ID" value="TWT56911.1"/>
    <property type="molecule type" value="Genomic_DNA"/>
</dbReference>
<proteinExistence type="predicted"/>
<name>A0A5C5X3M5_9PLAN</name>
<dbReference type="RefSeq" id="WP_146506815.1">
    <property type="nucleotide sequence ID" value="NZ_SIHI01000001.1"/>
</dbReference>
<sequence length="440" mass="48541">MTRWLTAQVLLISGLIPMLGYAQDQWMPPQAYGVSHGEAMPPGQYPMGSPPPEYWEGGEACPPTSPLYADLFPKERCDFYRGDSNSRLLIESTLRNTWIRYDYLNWGIGGDNTRLGAPVLPDPINGPFDLSGNDRSHRLNAQDRVTGLRPFTTVIVPKIGDSEHSGLNGSRLTMGVPMSIGELEANIWILEEAEEVERVVPFNDMIVPGLNDFQIGAVTLLEAGQLSNSTMILFSESYRASLATRVWGTEFNMVCNPITPNVGIEIQPILGIQYINLSEDLLIAGQDVPEPGTVLNHRIDSQTQNHVFGPQVGVRFVSQIKRLTLATDAKFLFGVNRIENELATRQLFAADETPRNLDDARTRFAPTFDFSVSAKCQATKHLSMFIAYELLVGGGYARAYDSLYYNSAAGTSDPPAITIDDSVDNFYAHGLVLGVELAFQ</sequence>
<keyword evidence="2" id="KW-1185">Reference proteome</keyword>
<dbReference type="Pfam" id="PF07585">
    <property type="entry name" value="BBP7"/>
    <property type="match status" value="1"/>
</dbReference>
<accession>A0A5C5X3M5</accession>
<dbReference type="InterPro" id="IPR011446">
    <property type="entry name" value="BBP7"/>
</dbReference>
<comment type="caution">
    <text evidence="1">The sequence shown here is derived from an EMBL/GenBank/DDBJ whole genome shotgun (WGS) entry which is preliminary data.</text>
</comment>
<reference evidence="1 2" key="1">
    <citation type="submission" date="2019-02" db="EMBL/GenBank/DDBJ databases">
        <title>Deep-cultivation of Planctomycetes and their phenomic and genomic characterization uncovers novel biology.</title>
        <authorList>
            <person name="Wiegand S."/>
            <person name="Jogler M."/>
            <person name="Boedeker C."/>
            <person name="Pinto D."/>
            <person name="Vollmers J."/>
            <person name="Rivas-Marin E."/>
            <person name="Kohn T."/>
            <person name="Peeters S.H."/>
            <person name="Heuer A."/>
            <person name="Rast P."/>
            <person name="Oberbeckmann S."/>
            <person name="Bunk B."/>
            <person name="Jeske O."/>
            <person name="Meyerdierks A."/>
            <person name="Storesund J.E."/>
            <person name="Kallscheuer N."/>
            <person name="Luecker S."/>
            <person name="Lage O.M."/>
            <person name="Pohl T."/>
            <person name="Merkel B.J."/>
            <person name="Hornburger P."/>
            <person name="Mueller R.-W."/>
            <person name="Bruemmer F."/>
            <person name="Labrenz M."/>
            <person name="Spormann A.M."/>
            <person name="Op Den Camp H."/>
            <person name="Overmann J."/>
            <person name="Amann R."/>
            <person name="Jetten M.S.M."/>
            <person name="Mascher T."/>
            <person name="Medema M.H."/>
            <person name="Devos D.P."/>
            <person name="Kaster A.-K."/>
            <person name="Ovreas L."/>
            <person name="Rohde M."/>
            <person name="Galperin M.Y."/>
            <person name="Jogler C."/>
        </authorList>
    </citation>
    <scope>NUCLEOTIDE SEQUENCE [LARGE SCALE GENOMIC DNA]</scope>
    <source>
        <strain evidence="1 2">KOR42</strain>
    </source>
</reference>
<dbReference type="AlphaFoldDB" id="A0A5C5X3M5"/>
<dbReference type="OrthoDB" id="214985at2"/>
<dbReference type="Proteomes" id="UP000317243">
    <property type="component" value="Unassembled WGS sequence"/>
</dbReference>
<protein>
    <recommendedName>
        <fullName evidence="3">Legionella pneumophila major outer membrane protein</fullName>
    </recommendedName>
</protein>
<evidence type="ECO:0008006" key="3">
    <source>
        <dbReference type="Google" id="ProtNLM"/>
    </source>
</evidence>
<evidence type="ECO:0000313" key="1">
    <source>
        <dbReference type="EMBL" id="TWT56911.1"/>
    </source>
</evidence>
<evidence type="ECO:0000313" key="2">
    <source>
        <dbReference type="Proteomes" id="UP000317243"/>
    </source>
</evidence>
<organism evidence="1 2">
    <name type="scientific">Thalassoglobus neptunius</name>
    <dbReference type="NCBI Taxonomy" id="1938619"/>
    <lineage>
        <taxon>Bacteria</taxon>
        <taxon>Pseudomonadati</taxon>
        <taxon>Planctomycetota</taxon>
        <taxon>Planctomycetia</taxon>
        <taxon>Planctomycetales</taxon>
        <taxon>Planctomycetaceae</taxon>
        <taxon>Thalassoglobus</taxon>
    </lineage>
</organism>
<gene>
    <name evidence="1" type="ORF">KOR42_02670</name>
</gene>